<dbReference type="GO" id="GO:0005886">
    <property type="term" value="C:plasma membrane"/>
    <property type="evidence" value="ECO:0007669"/>
    <property type="project" value="UniProtKB-SubCell"/>
</dbReference>
<proteinExistence type="inferred from homology"/>
<dbReference type="RefSeq" id="WP_089761437.1">
    <property type="nucleotide sequence ID" value="NZ_FNGO01000022.1"/>
</dbReference>
<protein>
    <submittedName>
        <fullName evidence="11">Malate + proton/lactate + sodium antiporter, NhaC family</fullName>
    </submittedName>
</protein>
<reference evidence="11 12" key="1">
    <citation type="submission" date="2016-10" db="EMBL/GenBank/DDBJ databases">
        <authorList>
            <person name="de Groot N.N."/>
        </authorList>
    </citation>
    <scope>NUCLEOTIDE SEQUENCE [LARGE SCALE GENOMIC DNA]</scope>
    <source>
        <strain evidence="11 12">SLAS-1</strain>
    </source>
</reference>
<evidence type="ECO:0000259" key="10">
    <source>
        <dbReference type="Pfam" id="PF03553"/>
    </source>
</evidence>
<dbReference type="NCBIfam" id="TIGR00931">
    <property type="entry name" value="antiport_nhaC"/>
    <property type="match status" value="1"/>
</dbReference>
<evidence type="ECO:0000256" key="2">
    <source>
        <dbReference type="ARBA" id="ARBA00022448"/>
    </source>
</evidence>
<keyword evidence="5 9" id="KW-0812">Transmembrane</keyword>
<evidence type="ECO:0000256" key="3">
    <source>
        <dbReference type="ARBA" id="ARBA00022449"/>
    </source>
</evidence>
<feature type="transmembrane region" description="Helical" evidence="9">
    <location>
        <begin position="139"/>
        <end position="165"/>
    </location>
</feature>
<evidence type="ECO:0000256" key="8">
    <source>
        <dbReference type="ARBA" id="ARBA00038435"/>
    </source>
</evidence>
<evidence type="ECO:0000256" key="1">
    <source>
        <dbReference type="ARBA" id="ARBA00004651"/>
    </source>
</evidence>
<gene>
    <name evidence="11" type="ORF">SAMN04488692_12215</name>
</gene>
<feature type="transmembrane region" description="Helical" evidence="9">
    <location>
        <begin position="236"/>
        <end position="257"/>
    </location>
</feature>
<dbReference type="Proteomes" id="UP000199476">
    <property type="component" value="Unassembled WGS sequence"/>
</dbReference>
<evidence type="ECO:0000313" key="12">
    <source>
        <dbReference type="Proteomes" id="UP000199476"/>
    </source>
</evidence>
<feature type="transmembrane region" description="Helical" evidence="9">
    <location>
        <begin position="39"/>
        <end position="57"/>
    </location>
</feature>
<keyword evidence="4" id="KW-1003">Cell membrane</keyword>
<dbReference type="STRING" id="321763.SAMN04488692_12215"/>
<feature type="transmembrane region" description="Helical" evidence="9">
    <location>
        <begin position="358"/>
        <end position="381"/>
    </location>
</feature>
<dbReference type="InterPro" id="IPR018461">
    <property type="entry name" value="Na/H_Antiport_NhaC-like_C"/>
</dbReference>
<feature type="transmembrane region" description="Helical" evidence="9">
    <location>
        <begin position="264"/>
        <end position="286"/>
    </location>
</feature>
<evidence type="ECO:0000256" key="7">
    <source>
        <dbReference type="ARBA" id="ARBA00023136"/>
    </source>
</evidence>
<feature type="transmembrane region" description="Helical" evidence="9">
    <location>
        <begin position="194"/>
        <end position="216"/>
    </location>
</feature>
<comment type="similarity">
    <text evidence="8">Belongs to the NhaC Na(+)/H(+) (TC 2.A.35) antiporter family.</text>
</comment>
<accession>A0A1G9RKD7</accession>
<keyword evidence="6 9" id="KW-1133">Transmembrane helix</keyword>
<dbReference type="EMBL" id="FNGO01000022">
    <property type="protein sequence ID" value="SDM22875.1"/>
    <property type="molecule type" value="Genomic_DNA"/>
</dbReference>
<dbReference type="GO" id="GO:0015297">
    <property type="term" value="F:antiporter activity"/>
    <property type="evidence" value="ECO:0007669"/>
    <property type="project" value="UniProtKB-KW"/>
</dbReference>
<evidence type="ECO:0000313" key="11">
    <source>
        <dbReference type="EMBL" id="SDM22875.1"/>
    </source>
</evidence>
<dbReference type="AlphaFoldDB" id="A0A1G9RKD7"/>
<keyword evidence="7 9" id="KW-0472">Membrane</keyword>
<evidence type="ECO:0000256" key="9">
    <source>
        <dbReference type="SAM" id="Phobius"/>
    </source>
</evidence>
<organism evidence="11 12">
    <name type="scientific">Halarsenatibacter silvermanii</name>
    <dbReference type="NCBI Taxonomy" id="321763"/>
    <lineage>
        <taxon>Bacteria</taxon>
        <taxon>Bacillati</taxon>
        <taxon>Bacillota</taxon>
        <taxon>Clostridia</taxon>
        <taxon>Halanaerobiales</taxon>
        <taxon>Halarsenatibacteraceae</taxon>
        <taxon>Halarsenatibacter</taxon>
    </lineage>
</organism>
<dbReference type="PANTHER" id="PTHR33451:SF3">
    <property type="entry name" value="MALATE-2H(+)_NA(+)-LACTATE ANTIPORTER"/>
    <property type="match status" value="1"/>
</dbReference>
<feature type="transmembrane region" description="Helical" evidence="9">
    <location>
        <begin position="111"/>
        <end position="133"/>
    </location>
</feature>
<dbReference type="OrthoDB" id="9762978at2"/>
<dbReference type="InterPro" id="IPR004770">
    <property type="entry name" value="Na/H_antiport_NhaC"/>
</dbReference>
<feature type="transmembrane region" description="Helical" evidence="9">
    <location>
        <begin position="317"/>
        <end position="337"/>
    </location>
</feature>
<feature type="transmembrane region" description="Helical" evidence="9">
    <location>
        <begin position="438"/>
        <end position="460"/>
    </location>
</feature>
<feature type="transmembrane region" description="Helical" evidence="9">
    <location>
        <begin position="12"/>
        <end position="32"/>
    </location>
</feature>
<keyword evidence="2" id="KW-0813">Transport</keyword>
<dbReference type="PANTHER" id="PTHR33451">
    <property type="entry name" value="MALATE-2H(+)/NA(+)-LACTATE ANTIPORTER"/>
    <property type="match status" value="1"/>
</dbReference>
<comment type="subcellular location">
    <subcellularLocation>
        <location evidence="1">Cell membrane</location>
        <topology evidence="1">Multi-pass membrane protein</topology>
    </subcellularLocation>
</comment>
<keyword evidence="12" id="KW-1185">Reference proteome</keyword>
<dbReference type="Pfam" id="PF03553">
    <property type="entry name" value="Na_H_antiporter"/>
    <property type="match status" value="1"/>
</dbReference>
<evidence type="ECO:0000256" key="6">
    <source>
        <dbReference type="ARBA" id="ARBA00022989"/>
    </source>
</evidence>
<sequence>MDVSDEVRDPTIGEVLLVLVAFLVVVFSFVSIYDLPIQLALFISWFLVIALGVRLGYSYEELEEGLMDGIREGMGAILILITVGTLIGTWIAGGVIATLIYYGLAIIHPSIFLLATLIITSLTSLATGTSWGSAGTSGIAMMGVGAGFGYPMPLVAGAVLSGVYFGDKLSPLSDSTNFTASMSNVKVIEHVRSMLTLIVPAWVISAILYTIVGLMMDVGTAPEEMARVEEYMEVMSTHFSINPIMLIPAAVVIILLVMRKPPVASIAFGALLGVVWAAVFQGIGFFEALGTAYDGFVLDTGVEFIDDLLSRGGIYEMLPSIAVIMFGLGFGGLLEKVGGLRVIVDKISHLFKNPGRTAIGSIVVGIMGNMFGSAMYVSVIVPPKIMQGSYDKLNLKRTVLSRNTEVGGTLTSAMVPWSDNGIFMSTLLGVSVFEYIPYMWMAFIAMILAVLYGYTGLFMWKTDEETR</sequence>
<name>A0A1G9RKD7_9FIRM</name>
<feature type="transmembrane region" description="Helical" evidence="9">
    <location>
        <begin position="77"/>
        <end position="104"/>
    </location>
</feature>
<evidence type="ECO:0000256" key="4">
    <source>
        <dbReference type="ARBA" id="ARBA00022475"/>
    </source>
</evidence>
<evidence type="ECO:0000256" key="5">
    <source>
        <dbReference type="ARBA" id="ARBA00022692"/>
    </source>
</evidence>
<feature type="domain" description="Na+/H+ antiporter NhaC-like C-terminal" evidence="10">
    <location>
        <begin position="162"/>
        <end position="457"/>
    </location>
</feature>
<keyword evidence="3" id="KW-0050">Antiport</keyword>
<dbReference type="InterPro" id="IPR052180">
    <property type="entry name" value="NhaC_Na-H+_Antiporter"/>
</dbReference>